<feature type="transmembrane region" description="Helical" evidence="2">
    <location>
        <begin position="356"/>
        <end position="378"/>
    </location>
</feature>
<reference evidence="3" key="1">
    <citation type="submission" date="2007-07" db="EMBL/GenBank/DDBJ databases">
        <title>PCAP assembly of the Caenorhabditis remanei genome.</title>
        <authorList>
            <consortium name="The Caenorhabditis remanei Sequencing Consortium"/>
            <person name="Wilson R.K."/>
        </authorList>
    </citation>
    <scope>NUCLEOTIDE SEQUENCE [LARGE SCALE GENOMIC DNA]</scope>
    <source>
        <strain evidence="3">PB4641</strain>
    </source>
</reference>
<dbReference type="EMBL" id="DS268409">
    <property type="protein sequence ID" value="EFO95039.1"/>
    <property type="molecule type" value="Genomic_DNA"/>
</dbReference>
<dbReference type="InParanoid" id="E3LJD5"/>
<dbReference type="PANTHER" id="PTHR45830:SF21">
    <property type="entry name" value="SERPENTINE RECEPTOR, CLASS H-RELATED"/>
    <property type="match status" value="1"/>
</dbReference>
<keyword evidence="2" id="KW-0812">Transmembrane</keyword>
<feature type="transmembrane region" description="Helical" evidence="2">
    <location>
        <begin position="270"/>
        <end position="302"/>
    </location>
</feature>
<feature type="transmembrane region" description="Helical" evidence="2">
    <location>
        <begin position="143"/>
        <end position="159"/>
    </location>
</feature>
<dbReference type="InterPro" id="IPR019429">
    <property type="entry name" value="7TM_GPCR_serpentine_rcpt_Sri"/>
</dbReference>
<organism evidence="4">
    <name type="scientific">Caenorhabditis remanei</name>
    <name type="common">Caenorhabditis vulgaris</name>
    <dbReference type="NCBI Taxonomy" id="31234"/>
    <lineage>
        <taxon>Eukaryota</taxon>
        <taxon>Metazoa</taxon>
        <taxon>Ecdysozoa</taxon>
        <taxon>Nematoda</taxon>
        <taxon>Chromadorea</taxon>
        <taxon>Rhabditida</taxon>
        <taxon>Rhabditina</taxon>
        <taxon>Rhabditomorpha</taxon>
        <taxon>Rhabditoidea</taxon>
        <taxon>Rhabditidae</taxon>
        <taxon>Peloderinae</taxon>
        <taxon>Caenorhabditis</taxon>
    </lineage>
</organism>
<keyword evidence="4" id="KW-1185">Reference proteome</keyword>
<feature type="transmembrane region" description="Helical" evidence="2">
    <location>
        <begin position="435"/>
        <end position="453"/>
    </location>
</feature>
<feature type="transmembrane region" description="Helical" evidence="2">
    <location>
        <begin position="165"/>
        <end position="186"/>
    </location>
</feature>
<evidence type="ECO:0000256" key="2">
    <source>
        <dbReference type="SAM" id="Phobius"/>
    </source>
</evidence>
<evidence type="ECO:0000313" key="4">
    <source>
        <dbReference type="Proteomes" id="UP000008281"/>
    </source>
</evidence>
<keyword evidence="2" id="KW-1133">Transmembrane helix</keyword>
<dbReference type="HOGENOM" id="CLU_601635_0_0_1"/>
<accession>E3LJD5</accession>
<sequence length="455" mass="52964">MDVEDIFQHLKESGCIRELVAELREQRESDRRAARRAVRKERQEIKRRIRSQKKKWEMVQEELQIARKRKMRSQRKTRKLYRRKMKKAKDRHWLKFRELKYKFVFCTRVIMRPPILCVSPGINRISCATTDIHLTCLFQPMNLFPLLSGYTVGVLSYLIDEPTTISITSLFVLAIILLESLSLCFIRKHQSLAVIDQKHVLPNWFLAFLYSIAVVAPIVAGACFPIFQMSKAEEWKFLMDVWNCSATYPEYVESYKTLPNFVIYLRSPGIIVYFGYLLAGGLLIAVLFIVFIVDIFLIMNVLKTKMSKTSLRKHEDAIRSLQVQFVTSVICIIPPGFVVFIVILELGTAQLLTEIAIAWYGLHSAMNSISMMFLFPLYRMFLKELFKNITNALIFDKEYVEKRTFTVPIVVELPERLSIFKSLPNFSLTTKFSEMNYLLLFLITGAVSSLLILNN</sequence>
<feature type="transmembrane region" description="Helical" evidence="2">
    <location>
        <begin position="207"/>
        <end position="227"/>
    </location>
</feature>
<feature type="transmembrane region" description="Helical" evidence="2">
    <location>
        <begin position="323"/>
        <end position="344"/>
    </location>
</feature>
<evidence type="ECO:0000313" key="3">
    <source>
        <dbReference type="EMBL" id="EFO95039.1"/>
    </source>
</evidence>
<dbReference type="Proteomes" id="UP000008281">
    <property type="component" value="Unassembled WGS sequence"/>
</dbReference>
<dbReference type="AlphaFoldDB" id="E3LJD5"/>
<dbReference type="Pfam" id="PF10327">
    <property type="entry name" value="7TM_GPCR_Sri"/>
    <property type="match status" value="1"/>
</dbReference>
<evidence type="ECO:0000256" key="1">
    <source>
        <dbReference type="SAM" id="Coils"/>
    </source>
</evidence>
<proteinExistence type="predicted"/>
<feature type="coiled-coil region" evidence="1">
    <location>
        <begin position="20"/>
        <end position="91"/>
    </location>
</feature>
<keyword evidence="1" id="KW-0175">Coiled coil</keyword>
<gene>
    <name evidence="3" type="ORF">CRE_09117</name>
</gene>
<name>E3LJD5_CAERE</name>
<keyword evidence="2" id="KW-0472">Membrane</keyword>
<dbReference type="PANTHER" id="PTHR45830">
    <property type="entry name" value="SERPENTINE RECEPTOR, CLASS I"/>
    <property type="match status" value="1"/>
</dbReference>
<protein>
    <submittedName>
        <fullName evidence="3">Uncharacterized protein</fullName>
    </submittedName>
</protein>